<dbReference type="InterPro" id="IPR013783">
    <property type="entry name" value="Ig-like_fold"/>
</dbReference>
<evidence type="ECO:0000313" key="1">
    <source>
        <dbReference type="EMBL" id="BDD12897.1"/>
    </source>
</evidence>
<gene>
    <name evidence="1" type="ORF">FUAX_53290</name>
</gene>
<accession>A0AAU9CYP6</accession>
<geneLocation type="plasmid" evidence="1 2">
    <name>pFA8</name>
</geneLocation>
<sequence length="320" mass="33379">MAIDTTPSTVATNALQAIPFSSLIGGPLDAAIQAQAQAAKTSWEFIQQVGLNQDPATKEKSAVNVSFYYNKGGKVSKLIVPLLTIVPIPYIAIDEVSIDFKANISAASSSVSSTSSSEDISAGGSAKAKIGWGPFSVTAKFNANYSSKKDSKASEKSKYSVEYTMDVHVHAGQSDMPAGLATVLNILQSSITDADPKGSFLFNPTNPVIDVDALTKGSSDTDPRAFEIDISVQVKDSEGLVVPGKEVKFTPPATPLSGLTWDKADFTSAPTNKDGLATVKLSGKATPSGGSNPTLGNEMFSVSYDGLPDDDAGQLAVIFE</sequence>
<dbReference type="InterPro" id="IPR024510">
    <property type="entry name" value="DUF2589"/>
</dbReference>
<dbReference type="RefSeq" id="WP_338396132.1">
    <property type="nucleotide sequence ID" value="NZ_AP025322.1"/>
</dbReference>
<dbReference type="KEGG" id="fax:FUAX_53290"/>
<keyword evidence="1" id="KW-0614">Plasmid</keyword>
<dbReference type="Gene3D" id="2.60.40.10">
    <property type="entry name" value="Immunoglobulins"/>
    <property type="match status" value="1"/>
</dbReference>
<keyword evidence="2" id="KW-1185">Reference proteome</keyword>
<evidence type="ECO:0000313" key="2">
    <source>
        <dbReference type="Proteomes" id="UP001348817"/>
    </source>
</evidence>
<dbReference type="EMBL" id="AP025322">
    <property type="protein sequence ID" value="BDD12897.1"/>
    <property type="molecule type" value="Genomic_DNA"/>
</dbReference>
<dbReference type="Pfam" id="PF11655">
    <property type="entry name" value="DUF2589"/>
    <property type="match status" value="1"/>
</dbReference>
<dbReference type="AlphaFoldDB" id="A0AAU9CYP6"/>
<protein>
    <recommendedName>
        <fullName evidence="3">DUF2589 domain-containing protein</fullName>
    </recommendedName>
</protein>
<dbReference type="Proteomes" id="UP001348817">
    <property type="component" value="Plasmid pFA8"/>
</dbReference>
<name>A0AAU9CYP6_9BACT</name>
<proteinExistence type="predicted"/>
<organism evidence="1 2">
    <name type="scientific">Fulvitalea axinellae</name>
    <dbReference type="NCBI Taxonomy" id="1182444"/>
    <lineage>
        <taxon>Bacteria</taxon>
        <taxon>Pseudomonadati</taxon>
        <taxon>Bacteroidota</taxon>
        <taxon>Cytophagia</taxon>
        <taxon>Cytophagales</taxon>
        <taxon>Persicobacteraceae</taxon>
        <taxon>Fulvitalea</taxon>
    </lineage>
</organism>
<evidence type="ECO:0008006" key="3">
    <source>
        <dbReference type="Google" id="ProtNLM"/>
    </source>
</evidence>
<reference evidence="1 2" key="1">
    <citation type="submission" date="2021-12" db="EMBL/GenBank/DDBJ databases">
        <title>Genome sequencing of bacteria with rrn-lacking chromosome and rrn-plasmid.</title>
        <authorList>
            <person name="Anda M."/>
            <person name="Iwasaki W."/>
        </authorList>
    </citation>
    <scope>NUCLEOTIDE SEQUENCE [LARGE SCALE GENOMIC DNA]</scope>
    <source>
        <strain evidence="1 2">DSM 100852</strain>
        <plasmid evidence="1 2">pFA8</plasmid>
    </source>
</reference>